<dbReference type="EMBL" id="BQKI01000072">
    <property type="protein sequence ID" value="GJN16262.1"/>
    <property type="molecule type" value="Genomic_DNA"/>
</dbReference>
<name>A0AAV5E0P3_ELECO</name>
<dbReference type="PANTHER" id="PTHR31050:SF3">
    <property type="entry name" value="OS08G0412800 PROTEIN"/>
    <property type="match status" value="1"/>
</dbReference>
<evidence type="ECO:0000313" key="2">
    <source>
        <dbReference type="EMBL" id="GJN16331.1"/>
    </source>
</evidence>
<reference evidence="1" key="2">
    <citation type="submission" date="2021-12" db="EMBL/GenBank/DDBJ databases">
        <title>Resequencing data analysis of finger millet.</title>
        <authorList>
            <person name="Hatakeyama M."/>
            <person name="Aluri S."/>
            <person name="Balachadran M.T."/>
            <person name="Sivarajan S.R."/>
            <person name="Poveda L."/>
            <person name="Shimizu-Inatsugi R."/>
            <person name="Schlapbach R."/>
            <person name="Sreeman S.M."/>
            <person name="Shimizu K.K."/>
        </authorList>
    </citation>
    <scope>NUCLEOTIDE SEQUENCE</scope>
</reference>
<gene>
    <name evidence="1" type="primary">gb03228</name>
    <name evidence="2" type="synonym">gb03308</name>
    <name evidence="1" type="ORF">PR202_gb03228</name>
    <name evidence="2" type="ORF">PR202_gb03308</name>
</gene>
<accession>A0AAV5E0P3</accession>
<comment type="caution">
    <text evidence="1">The sequence shown here is derived from an EMBL/GenBank/DDBJ whole genome shotgun (WGS) entry which is preliminary data.</text>
</comment>
<dbReference type="Pfam" id="PF06880">
    <property type="entry name" value="DUF1262"/>
    <property type="match status" value="1"/>
</dbReference>
<dbReference type="InterPro" id="IPR010683">
    <property type="entry name" value="DUF1262"/>
</dbReference>
<evidence type="ECO:0000313" key="3">
    <source>
        <dbReference type="Proteomes" id="UP001054889"/>
    </source>
</evidence>
<dbReference type="PANTHER" id="PTHR31050">
    <property type="entry name" value="OS08G0413200 PROTEIN"/>
    <property type="match status" value="1"/>
</dbReference>
<organism evidence="1 3">
    <name type="scientific">Eleusine coracana subsp. coracana</name>
    <dbReference type="NCBI Taxonomy" id="191504"/>
    <lineage>
        <taxon>Eukaryota</taxon>
        <taxon>Viridiplantae</taxon>
        <taxon>Streptophyta</taxon>
        <taxon>Embryophyta</taxon>
        <taxon>Tracheophyta</taxon>
        <taxon>Spermatophyta</taxon>
        <taxon>Magnoliopsida</taxon>
        <taxon>Liliopsida</taxon>
        <taxon>Poales</taxon>
        <taxon>Poaceae</taxon>
        <taxon>PACMAD clade</taxon>
        <taxon>Chloridoideae</taxon>
        <taxon>Cynodonteae</taxon>
        <taxon>Eleusininae</taxon>
        <taxon>Eleusine</taxon>
    </lineage>
</organism>
<dbReference type="EMBL" id="BQKI01000072">
    <property type="protein sequence ID" value="GJN16331.1"/>
    <property type="molecule type" value="Genomic_DNA"/>
</dbReference>
<keyword evidence="3" id="KW-1185">Reference proteome</keyword>
<proteinExistence type="predicted"/>
<dbReference type="Proteomes" id="UP001054889">
    <property type="component" value="Unassembled WGS sequence"/>
</dbReference>
<evidence type="ECO:0000313" key="1">
    <source>
        <dbReference type="EMBL" id="GJN16262.1"/>
    </source>
</evidence>
<sequence length="363" mass="41840">MYVTKPLSLFKSTPEAVYMPPLEGRNSGYLVLKGNETEDGNQTSRWDPWSHKRVWELPFPQNRVLKVQDPDDEETVVFVPVPDQPLASNRYYVVIAKGHSRGLIRTCSREEDMITCFRKCIQDVDPRPFDPADRYQQMEIVQRKRGSFTARAVADDGFPPMLYRYEGWQIYVSEYKKFSLGEASGLDDALRSRWLCHRADRPDAFPAPPSIIMPVGKWYCPFYLIKEDGVSLRKQMDRSIFYEMMLEQRWEPVHGSKLASKKAFIGGRVEAIRQDPGSSRHSSAYVWFRAASTEQRVGLCTSVWERMLWVQHRGGWVDQEVDNAGMVTNGYGSVLVERFVVKRMDGGVVLALDFAHLNRPQQL</sequence>
<reference evidence="1" key="1">
    <citation type="journal article" date="2018" name="DNA Res.">
        <title>Multiple hybrid de novo genome assembly of finger millet, an orphan allotetraploid crop.</title>
        <authorList>
            <person name="Hatakeyama M."/>
            <person name="Aluri S."/>
            <person name="Balachadran M.T."/>
            <person name="Sivarajan S.R."/>
            <person name="Patrignani A."/>
            <person name="Gruter S."/>
            <person name="Poveda L."/>
            <person name="Shimizu-Inatsugi R."/>
            <person name="Baeten J."/>
            <person name="Francoijs K.J."/>
            <person name="Nataraja K.N."/>
            <person name="Reddy Y.A.N."/>
            <person name="Phadnis S."/>
            <person name="Ravikumar R.L."/>
            <person name="Schlapbach R."/>
            <person name="Sreeman S.M."/>
            <person name="Shimizu K.K."/>
        </authorList>
    </citation>
    <scope>NUCLEOTIDE SEQUENCE</scope>
</reference>
<dbReference type="AlphaFoldDB" id="A0AAV5E0P3"/>
<protein>
    <submittedName>
        <fullName evidence="1">Uncharacterized protein</fullName>
    </submittedName>
</protein>